<dbReference type="SUPFAM" id="SSF54695">
    <property type="entry name" value="POZ domain"/>
    <property type="match status" value="2"/>
</dbReference>
<dbReference type="HOGENOM" id="CLU_007580_0_0_1"/>
<dbReference type="PROSITE" id="PS50097">
    <property type="entry name" value="BTB"/>
    <property type="match status" value="2"/>
</dbReference>
<evidence type="ECO:0000313" key="4">
    <source>
        <dbReference type="EMBL" id="ERN07664.1"/>
    </source>
</evidence>
<dbReference type="SMART" id="SM00225">
    <property type="entry name" value="BTB"/>
    <property type="match status" value="2"/>
</dbReference>
<dbReference type="PANTHER" id="PTHR35918">
    <property type="entry name" value="OS06G0674800 PROTEIN"/>
    <property type="match status" value="1"/>
</dbReference>
<dbReference type="InterPro" id="IPR016024">
    <property type="entry name" value="ARM-type_fold"/>
</dbReference>
<dbReference type="InterPro" id="IPR059007">
    <property type="entry name" value="ARM_At1g04390"/>
</dbReference>
<dbReference type="SUPFAM" id="SSF48371">
    <property type="entry name" value="ARM repeat"/>
    <property type="match status" value="1"/>
</dbReference>
<dbReference type="Proteomes" id="UP000017836">
    <property type="component" value="Unassembled WGS sequence"/>
</dbReference>
<feature type="domain" description="BTB" evidence="3">
    <location>
        <begin position="678"/>
        <end position="761"/>
    </location>
</feature>
<dbReference type="EMBL" id="KI393623">
    <property type="protein sequence ID" value="ERN07664.1"/>
    <property type="molecule type" value="Genomic_DNA"/>
</dbReference>
<dbReference type="eggNOG" id="ENOG502QR8C">
    <property type="taxonomic scope" value="Eukaryota"/>
</dbReference>
<dbReference type="InterPro" id="IPR000210">
    <property type="entry name" value="BTB/POZ_dom"/>
</dbReference>
<name>W1PIY3_AMBTC</name>
<dbReference type="PANTHER" id="PTHR35918:SF1">
    <property type="entry name" value="BTB DOMAIN-CONTAINING PROTEIN"/>
    <property type="match status" value="1"/>
</dbReference>
<evidence type="ECO:0000256" key="1">
    <source>
        <dbReference type="ARBA" id="ARBA00004906"/>
    </source>
</evidence>
<evidence type="ECO:0000259" key="3">
    <source>
        <dbReference type="PROSITE" id="PS50097"/>
    </source>
</evidence>
<protein>
    <recommendedName>
        <fullName evidence="3">BTB domain-containing protein</fullName>
    </recommendedName>
</protein>
<dbReference type="AlphaFoldDB" id="W1PIY3"/>
<evidence type="ECO:0000256" key="2">
    <source>
        <dbReference type="SAM" id="MobiDB-lite"/>
    </source>
</evidence>
<keyword evidence="5" id="KW-1185">Reference proteome</keyword>
<comment type="pathway">
    <text evidence="1">Protein modification; protein ubiquitination.</text>
</comment>
<dbReference type="Gene3D" id="3.30.710.10">
    <property type="entry name" value="Potassium Channel Kv1.1, Chain A"/>
    <property type="match status" value="2"/>
</dbReference>
<dbReference type="InterPro" id="IPR044953">
    <property type="entry name" value="At1g04390-like"/>
</dbReference>
<sequence>MHSSKIAAKKKRRESDDQKFDRNVHQRLTSVLELGMKQDVQRRKKWHSADAVLQVLAIRTISAFISSCKNLQDPLVQSSICDIVNAMEGILQSEHVTVLIPAADVSRMLTHFLGDSLCKYGASILIAPLSNLLTYPRSEIAIVCGISLNCILKKLKSVSVSDQEEILGALRKSNAFDNIVAILEDDVTCEDKLLEYYTEITILLSTILYWFPNARYATWSNVNVISSLGALCKVPRISLTMAVLHSYSALALCGDVALKLLENGTTIVLTTLHFMGSSQPDSTRIEAFRLYQNLTRSEGGIIVTKINTKPIVKSVIQAMSEWHGQVEYTGKITTQKATLALEACRSALILRWPGEHHEYFWDLGIDKVLLRLINFLKDEKSKFSRNDGDSERLVFLIWELLGWLATHCEEDFDPRSSKNGIGGHLSDLIKLTCLEALESVRRQCSHVEPLNRAVLLMVSSPCNFIVGCASGILLEFMEKHSFEWLRHRLNRLNTLATQSSIPIPYIHELIVNLTSLALYSSFERSKSFILQYEGPRVLSYFIRMHLSSGRQVSRSSISPHLLNGFSGSLCCWGNVEEWEGKDLILFLSLWALSHLLPRSDFVKNFKEVTEQHQSNGTNFEISEAHSVVGRLQVITSDESFSPGVRWYAACCMSCFGLYGFRSELGRRLGKALKENEFTDVQLVFSNGDNIRVHGIVLAARCPFLLTPIDSHPKEEASKEEHGIEQLCGKFNKEVHFSANVDSYAIEKLVEFVYTGFLEMHPDDMKKVKRLARKCNMQDLKIIISGIPPKWCSPIPACDLSSALTDRDFSDATLVATGMTESCSSSYSGPCSHSMLPVHVHRIILWCSSDYLCALFRSGMRDSCSQIINVPICSKSLDKLVSWFYSGVIPVPRAGCSWDNMNPELQFSELHVFVELFELAEMWFLEDLKEKSLCVLRSHMKGNWRLCVNIIKIAAERSQWPIVGLAVDYIAPMYPSLRDQGELEVLSDKLQNTIGAAHAQLSLELRLGHVWISRPVSQIIFESEIQQNKGSSMVIGAEIYAGKLMAWDYEGKALWVKIVQWLLEEQRGVLQKEGCSTKGCSAKRSAQREKLCSAKKAAQHGKLLSGKGVLQLGLSRRGTAARVIKRISIIFPCSDSRLASLAITRVGQLTSRSLSMTLRHGEVCPTSQCPESDFLNTGINTLKCAVKELVTDVLHVKFKCLHLNSNWKASVFPFH</sequence>
<reference evidence="5" key="1">
    <citation type="journal article" date="2013" name="Science">
        <title>The Amborella genome and the evolution of flowering plants.</title>
        <authorList>
            <consortium name="Amborella Genome Project"/>
        </authorList>
    </citation>
    <scope>NUCLEOTIDE SEQUENCE [LARGE SCALE GENOMIC DNA]</scope>
</reference>
<proteinExistence type="predicted"/>
<feature type="domain" description="BTB" evidence="3">
    <location>
        <begin position="809"/>
        <end position="892"/>
    </location>
</feature>
<dbReference type="Gramene" id="ERN07664">
    <property type="protein sequence ID" value="ERN07664"/>
    <property type="gene ID" value="AMTR_s00155p00037840"/>
</dbReference>
<feature type="region of interest" description="Disordered" evidence="2">
    <location>
        <begin position="1"/>
        <end position="20"/>
    </location>
</feature>
<evidence type="ECO:0000313" key="5">
    <source>
        <dbReference type="Proteomes" id="UP000017836"/>
    </source>
</evidence>
<dbReference type="STRING" id="13333.W1PIY3"/>
<accession>W1PIY3</accession>
<dbReference type="OMA" id="CLNILFT"/>
<dbReference type="Pfam" id="PF26522">
    <property type="entry name" value="ARM_6"/>
    <property type="match status" value="1"/>
</dbReference>
<gene>
    <name evidence="4" type="ORF">AMTR_s00155p00037840</name>
</gene>
<dbReference type="CDD" id="cd18186">
    <property type="entry name" value="BTB_POZ_ZBTB_KLHL-like"/>
    <property type="match status" value="1"/>
</dbReference>
<dbReference type="Pfam" id="PF00651">
    <property type="entry name" value="BTB"/>
    <property type="match status" value="2"/>
</dbReference>
<organism evidence="4 5">
    <name type="scientific">Amborella trichopoda</name>
    <dbReference type="NCBI Taxonomy" id="13333"/>
    <lineage>
        <taxon>Eukaryota</taxon>
        <taxon>Viridiplantae</taxon>
        <taxon>Streptophyta</taxon>
        <taxon>Embryophyta</taxon>
        <taxon>Tracheophyta</taxon>
        <taxon>Spermatophyta</taxon>
        <taxon>Magnoliopsida</taxon>
        <taxon>Amborellales</taxon>
        <taxon>Amborellaceae</taxon>
        <taxon>Amborella</taxon>
    </lineage>
</organism>
<dbReference type="InterPro" id="IPR011333">
    <property type="entry name" value="SKP1/BTB/POZ_sf"/>
</dbReference>